<proteinExistence type="predicted"/>
<feature type="region of interest" description="Disordered" evidence="4">
    <location>
        <begin position="55"/>
        <end position="157"/>
    </location>
</feature>
<evidence type="ECO:0000256" key="3">
    <source>
        <dbReference type="ARBA" id="ARBA00023163"/>
    </source>
</evidence>
<dbReference type="CDD" id="cd14699">
    <property type="entry name" value="bZIP_Fos_like"/>
    <property type="match status" value="1"/>
</dbReference>
<dbReference type="GO" id="GO:0005634">
    <property type="term" value="C:nucleus"/>
    <property type="evidence" value="ECO:0007669"/>
    <property type="project" value="TreeGrafter"/>
</dbReference>
<dbReference type="SUPFAM" id="SSF57959">
    <property type="entry name" value="Leucine zipper domain"/>
    <property type="match status" value="1"/>
</dbReference>
<keyword evidence="2" id="KW-0238">DNA-binding</keyword>
<dbReference type="PROSITE" id="PS00036">
    <property type="entry name" value="BZIP_BASIC"/>
    <property type="match status" value="1"/>
</dbReference>
<dbReference type="InterPro" id="IPR004827">
    <property type="entry name" value="bZIP"/>
</dbReference>
<reference evidence="7" key="1">
    <citation type="submission" date="2025-08" db="UniProtKB">
        <authorList>
            <consortium name="RefSeq"/>
        </authorList>
    </citation>
    <scope>IDENTIFICATION</scope>
    <source>
        <tissue evidence="7">Gonads</tissue>
    </source>
</reference>
<dbReference type="Proteomes" id="UP000085678">
    <property type="component" value="Unplaced"/>
</dbReference>
<dbReference type="KEGG" id="lak:106155306"/>
<feature type="domain" description="BZIP" evidence="5">
    <location>
        <begin position="120"/>
        <end position="172"/>
    </location>
</feature>
<evidence type="ECO:0000259" key="5">
    <source>
        <dbReference type="PROSITE" id="PS50217"/>
    </source>
</evidence>
<feature type="compositionally biased region" description="Basic and acidic residues" evidence="4">
    <location>
        <begin position="113"/>
        <end position="122"/>
    </location>
</feature>
<dbReference type="AlphaFoldDB" id="A0A1S3HKK0"/>
<dbReference type="GeneID" id="106155306"/>
<dbReference type="PANTHER" id="PTHR23351:SF24">
    <property type="entry name" value="ACTIVATING TRANSCRIPTION FACTOR 3-RELATED"/>
    <property type="match status" value="1"/>
</dbReference>
<protein>
    <submittedName>
        <fullName evidence="7">Uncharacterized protein DDB_G0286299-like</fullName>
    </submittedName>
</protein>
<keyword evidence="1" id="KW-0805">Transcription regulation</keyword>
<evidence type="ECO:0000256" key="2">
    <source>
        <dbReference type="ARBA" id="ARBA00023125"/>
    </source>
</evidence>
<dbReference type="PRINTS" id="PR00042">
    <property type="entry name" value="LEUZIPPRFOS"/>
</dbReference>
<evidence type="ECO:0000313" key="7">
    <source>
        <dbReference type="RefSeq" id="XP_013385539.2"/>
    </source>
</evidence>
<dbReference type="InterPro" id="IPR000837">
    <property type="entry name" value="AP-1"/>
</dbReference>
<dbReference type="PANTHER" id="PTHR23351">
    <property type="entry name" value="FOS TRANSCRIPTION FACTOR-RELATED"/>
    <property type="match status" value="1"/>
</dbReference>
<keyword evidence="6" id="KW-1185">Reference proteome</keyword>
<accession>A0A1S3HKK0</accession>
<dbReference type="InterPro" id="IPR046347">
    <property type="entry name" value="bZIP_sf"/>
</dbReference>
<name>A0A1S3HKK0_LINAN</name>
<dbReference type="OrthoDB" id="295274at2759"/>
<feature type="region of interest" description="Disordered" evidence="4">
    <location>
        <begin position="186"/>
        <end position="207"/>
    </location>
</feature>
<evidence type="ECO:0000256" key="4">
    <source>
        <dbReference type="SAM" id="MobiDB-lite"/>
    </source>
</evidence>
<gene>
    <name evidence="7" type="primary">LOC106155306</name>
</gene>
<feature type="compositionally biased region" description="Polar residues" evidence="4">
    <location>
        <begin position="197"/>
        <end position="207"/>
    </location>
</feature>
<dbReference type="Gene3D" id="1.20.5.170">
    <property type="match status" value="1"/>
</dbReference>
<evidence type="ECO:0000256" key="1">
    <source>
        <dbReference type="ARBA" id="ARBA00023015"/>
    </source>
</evidence>
<dbReference type="STRING" id="7574.A0A1S3HKK0"/>
<sequence>MCIMARAITSHVSAFKTFHRGSEEIPYYPHIKCEPNAGVELAQVALWAMSREEAQHVRPDSEPSSPTVWQGGWQDLESSNNSRSSHDVKSEEYDEDGEDSKSESLESAGNSDEEWKPTTEDRRKRRREQNKIAARKCREKKRKQALQTKKETEQLESRNAELRRKIRELESKKKLLLELCSRKMKTQMNSPKKLWRRQSQLANNDAS</sequence>
<evidence type="ECO:0000313" key="6">
    <source>
        <dbReference type="Proteomes" id="UP000085678"/>
    </source>
</evidence>
<dbReference type="GO" id="GO:0000978">
    <property type="term" value="F:RNA polymerase II cis-regulatory region sequence-specific DNA binding"/>
    <property type="evidence" value="ECO:0007669"/>
    <property type="project" value="TreeGrafter"/>
</dbReference>
<dbReference type="SMART" id="SM00338">
    <property type="entry name" value="BRLZ"/>
    <property type="match status" value="1"/>
</dbReference>
<dbReference type="GO" id="GO:0000981">
    <property type="term" value="F:DNA-binding transcription factor activity, RNA polymerase II-specific"/>
    <property type="evidence" value="ECO:0007669"/>
    <property type="project" value="TreeGrafter"/>
</dbReference>
<feature type="compositionally biased region" description="Basic residues" evidence="4">
    <location>
        <begin position="123"/>
        <end position="144"/>
    </location>
</feature>
<dbReference type="InParanoid" id="A0A1S3HKK0"/>
<organism evidence="6 7">
    <name type="scientific">Lingula anatina</name>
    <name type="common">Brachiopod</name>
    <name type="synonym">Lingula unguis</name>
    <dbReference type="NCBI Taxonomy" id="7574"/>
    <lineage>
        <taxon>Eukaryota</taxon>
        <taxon>Metazoa</taxon>
        <taxon>Spiralia</taxon>
        <taxon>Lophotrochozoa</taxon>
        <taxon>Brachiopoda</taxon>
        <taxon>Linguliformea</taxon>
        <taxon>Lingulata</taxon>
        <taxon>Lingulida</taxon>
        <taxon>Linguloidea</taxon>
        <taxon>Lingulidae</taxon>
        <taxon>Lingula</taxon>
    </lineage>
</organism>
<feature type="compositionally biased region" description="Basic and acidic residues" evidence="4">
    <location>
        <begin position="148"/>
        <end position="157"/>
    </location>
</feature>
<dbReference type="Pfam" id="PF07716">
    <property type="entry name" value="bZIP_2"/>
    <property type="match status" value="1"/>
</dbReference>
<dbReference type="RefSeq" id="XP_013385539.2">
    <property type="nucleotide sequence ID" value="XM_013530085.2"/>
</dbReference>
<dbReference type="PROSITE" id="PS50217">
    <property type="entry name" value="BZIP"/>
    <property type="match status" value="1"/>
</dbReference>
<keyword evidence="3" id="KW-0804">Transcription</keyword>